<dbReference type="GO" id="GO:0016787">
    <property type="term" value="F:hydrolase activity"/>
    <property type="evidence" value="ECO:0007669"/>
    <property type="project" value="UniProtKB-KW"/>
</dbReference>
<sequence>METLVVLISSDSSEKSVGFHVLRVIVFGDIPVIILVMPKVPTEVHIVPVDPLVAPERIPYHQYQSYHWFYPSCVLMTLRRTESLSLLSRDPRGMSLYPFLMLWFQRRLFPLVDFTVPILGPHRHSSPDFTSDSSSSGSSLISLSDTSSGSPSNSLSDTSSVHSLGCDASESSPDSSSKRSTDSSLLYARPSRKRCRSPTTLVPSSTLVSRSIAPTHYDFLPPRKRFRDSYSLEDSKEEHMEIGIADAEAVVDLGIGDEVGAHTEDGIGMGVEIVASDIKEDEEEFEAKASAGGTMEIAVDLLVTGGISESTRGDVPDIKDTLYDIVHYMSKVPLDRITKFKTAQRRLEAGHLMASGEREKELICKDRDDARRRLRRLESFVKRRLGFALSLVEWKSWRGGNNGNLNENGRGVMPVAHVYTYQDFVKCQPLNFKGTEGVVALRRWFENTKTVFHNNLMKLMTEVYYPRNKIQKMEIKLGNLTVKNNDLAAYTLGFQELTLLCSRMVPEEEDRIKRYVGGDANPGSNVVTGTFLLNNHYAYVLFDSGADRSFVSTTFSRMLDVILDTLESLVVLKFIIGMDWMANNHAVIVYDKKIVCIPFRDEILIVQGDMSDKGKKSTLSTISCMKTQKYMEKGCQRRHSCGPAKIESIRDWASPKTLTENHQFLGLDGYYRRFGTVLMQKGRAIAYVSCQLKIHEKKYTTHDLGLEIVVFALKIWRHWLYSTKCIVFTNHKSLQHILDQKELNIRQRRWLELLSDYDCKVCYHPGKANAQNEASKEENYGTEDLCGIIKKLESHRDEVLCLMEEVRYLVVIYVAVVVRDFYKKFYNSIGSVPNRCSVEYARLGGYYHSLGE</sequence>
<evidence type="ECO:0000256" key="6">
    <source>
        <dbReference type="ARBA" id="ARBA00022918"/>
    </source>
</evidence>
<dbReference type="EMBL" id="BKCJ010005209">
    <property type="protein sequence ID" value="GEU65481.1"/>
    <property type="molecule type" value="Genomic_DNA"/>
</dbReference>
<feature type="compositionally biased region" description="Low complexity" evidence="7">
    <location>
        <begin position="127"/>
        <end position="160"/>
    </location>
</feature>
<comment type="caution">
    <text evidence="9">The sequence shown here is derived from an EMBL/GenBank/DDBJ whole genome shotgun (WGS) entry which is preliminary data.</text>
</comment>
<dbReference type="Pfam" id="PF08284">
    <property type="entry name" value="RVP_2"/>
    <property type="match status" value="1"/>
</dbReference>
<evidence type="ECO:0000313" key="9">
    <source>
        <dbReference type="EMBL" id="GEU65481.1"/>
    </source>
</evidence>
<evidence type="ECO:0000256" key="7">
    <source>
        <dbReference type="SAM" id="MobiDB-lite"/>
    </source>
</evidence>
<accession>A0A6L2LUK7</accession>
<keyword evidence="1" id="KW-0808">Transferase</keyword>
<dbReference type="PANTHER" id="PTHR34072">
    <property type="entry name" value="ENZYMATIC POLYPROTEIN-RELATED"/>
    <property type="match status" value="1"/>
</dbReference>
<keyword evidence="4" id="KW-0255">Endonuclease</keyword>
<dbReference type="AlphaFoldDB" id="A0A6L2LUK7"/>
<keyword evidence="6 9" id="KW-0695">RNA-directed DNA polymerase</keyword>
<name>A0A6L2LUK7_TANCI</name>
<dbReference type="InterPro" id="IPR041373">
    <property type="entry name" value="RT_RNaseH"/>
</dbReference>
<evidence type="ECO:0000256" key="5">
    <source>
        <dbReference type="ARBA" id="ARBA00022801"/>
    </source>
</evidence>
<keyword evidence="3" id="KW-0540">Nuclease</keyword>
<keyword evidence="2" id="KW-0548">Nucleotidyltransferase</keyword>
<dbReference type="Pfam" id="PF17917">
    <property type="entry name" value="RT_RNaseH"/>
    <property type="match status" value="1"/>
</dbReference>
<protein>
    <submittedName>
        <fullName evidence="9">Putative reverse transcriptase domain-containing protein</fullName>
    </submittedName>
</protein>
<dbReference type="CDD" id="cd09274">
    <property type="entry name" value="RNase_HI_RT_Ty3"/>
    <property type="match status" value="1"/>
</dbReference>
<dbReference type="InterPro" id="IPR043128">
    <property type="entry name" value="Rev_trsase/Diguanyl_cyclase"/>
</dbReference>
<evidence type="ECO:0000256" key="2">
    <source>
        <dbReference type="ARBA" id="ARBA00022695"/>
    </source>
</evidence>
<evidence type="ECO:0000256" key="3">
    <source>
        <dbReference type="ARBA" id="ARBA00022722"/>
    </source>
</evidence>
<reference evidence="9" key="1">
    <citation type="journal article" date="2019" name="Sci. Rep.">
        <title>Draft genome of Tanacetum cinerariifolium, the natural source of mosquito coil.</title>
        <authorList>
            <person name="Yamashiro T."/>
            <person name="Shiraishi A."/>
            <person name="Satake H."/>
            <person name="Nakayama K."/>
        </authorList>
    </citation>
    <scope>NUCLEOTIDE SEQUENCE</scope>
</reference>
<dbReference type="GO" id="GO:0003964">
    <property type="term" value="F:RNA-directed DNA polymerase activity"/>
    <property type="evidence" value="ECO:0007669"/>
    <property type="project" value="UniProtKB-KW"/>
</dbReference>
<organism evidence="9">
    <name type="scientific">Tanacetum cinerariifolium</name>
    <name type="common">Dalmatian daisy</name>
    <name type="synonym">Chrysanthemum cinerariifolium</name>
    <dbReference type="NCBI Taxonomy" id="118510"/>
    <lineage>
        <taxon>Eukaryota</taxon>
        <taxon>Viridiplantae</taxon>
        <taxon>Streptophyta</taxon>
        <taxon>Embryophyta</taxon>
        <taxon>Tracheophyta</taxon>
        <taxon>Spermatophyta</taxon>
        <taxon>Magnoliopsida</taxon>
        <taxon>eudicotyledons</taxon>
        <taxon>Gunneridae</taxon>
        <taxon>Pentapetalae</taxon>
        <taxon>asterids</taxon>
        <taxon>campanulids</taxon>
        <taxon>Asterales</taxon>
        <taxon>Asteraceae</taxon>
        <taxon>Asteroideae</taxon>
        <taxon>Anthemideae</taxon>
        <taxon>Anthemidinae</taxon>
        <taxon>Tanacetum</taxon>
    </lineage>
</organism>
<dbReference type="InterPro" id="IPR043502">
    <property type="entry name" value="DNA/RNA_pol_sf"/>
</dbReference>
<evidence type="ECO:0000259" key="8">
    <source>
        <dbReference type="Pfam" id="PF17917"/>
    </source>
</evidence>
<dbReference type="GO" id="GO:0004519">
    <property type="term" value="F:endonuclease activity"/>
    <property type="evidence" value="ECO:0007669"/>
    <property type="project" value="UniProtKB-KW"/>
</dbReference>
<gene>
    <name evidence="9" type="ORF">Tci_037459</name>
</gene>
<dbReference type="PANTHER" id="PTHR34072:SF52">
    <property type="entry name" value="RIBONUCLEASE H"/>
    <property type="match status" value="1"/>
</dbReference>
<keyword evidence="5" id="KW-0378">Hydrolase</keyword>
<feature type="domain" description="Reverse transcriptase RNase H-like" evidence="8">
    <location>
        <begin position="668"/>
        <end position="757"/>
    </location>
</feature>
<feature type="region of interest" description="Disordered" evidence="7">
    <location>
        <begin position="125"/>
        <end position="201"/>
    </location>
</feature>
<proteinExistence type="predicted"/>
<evidence type="ECO:0000256" key="4">
    <source>
        <dbReference type="ARBA" id="ARBA00022759"/>
    </source>
</evidence>
<dbReference type="SUPFAM" id="SSF56672">
    <property type="entry name" value="DNA/RNA polymerases"/>
    <property type="match status" value="1"/>
</dbReference>
<dbReference type="Gene3D" id="3.30.70.270">
    <property type="match status" value="1"/>
</dbReference>
<evidence type="ECO:0000256" key="1">
    <source>
        <dbReference type="ARBA" id="ARBA00022679"/>
    </source>
</evidence>